<dbReference type="SUPFAM" id="SSF53474">
    <property type="entry name" value="alpha/beta-Hydrolases"/>
    <property type="match status" value="1"/>
</dbReference>
<comment type="caution">
    <text evidence="3">The sequence shown here is derived from an EMBL/GenBank/DDBJ whole genome shotgun (WGS) entry which is preliminary data.</text>
</comment>
<protein>
    <submittedName>
        <fullName evidence="3">Alpha/beta fold hydrolase</fullName>
    </submittedName>
</protein>
<dbReference type="InterPro" id="IPR029058">
    <property type="entry name" value="AB_hydrolase_fold"/>
</dbReference>
<feature type="domain" description="AB hydrolase-1" evidence="2">
    <location>
        <begin position="82"/>
        <end position="168"/>
    </location>
</feature>
<proteinExistence type="predicted"/>
<feature type="chain" id="PRO_5046089624" evidence="1">
    <location>
        <begin position="23"/>
        <end position="460"/>
    </location>
</feature>
<accession>A0ABX1FXU8</accession>
<evidence type="ECO:0000313" key="4">
    <source>
        <dbReference type="Proteomes" id="UP001515943"/>
    </source>
</evidence>
<keyword evidence="1" id="KW-0732">Signal</keyword>
<organism evidence="3 4">
    <name type="scientific">Lentzea indica</name>
    <dbReference type="NCBI Taxonomy" id="2604800"/>
    <lineage>
        <taxon>Bacteria</taxon>
        <taxon>Bacillati</taxon>
        <taxon>Actinomycetota</taxon>
        <taxon>Actinomycetes</taxon>
        <taxon>Pseudonocardiales</taxon>
        <taxon>Pseudonocardiaceae</taxon>
        <taxon>Lentzea</taxon>
    </lineage>
</organism>
<evidence type="ECO:0000256" key="1">
    <source>
        <dbReference type="SAM" id="SignalP"/>
    </source>
</evidence>
<reference evidence="3 4" key="1">
    <citation type="submission" date="2019-08" db="EMBL/GenBank/DDBJ databases">
        <title>Lentzea from Indian Himalayas.</title>
        <authorList>
            <person name="Mandal S."/>
            <person name="Mallick Gupta A."/>
            <person name="Maiti P.K."/>
            <person name="Sarkar J."/>
            <person name="Mandal S."/>
        </authorList>
    </citation>
    <scope>NUCLEOTIDE SEQUENCE [LARGE SCALE GENOMIC DNA]</scope>
    <source>
        <strain evidence="3 4">PSKA42</strain>
    </source>
</reference>
<evidence type="ECO:0000313" key="3">
    <source>
        <dbReference type="EMBL" id="NKE63664.1"/>
    </source>
</evidence>
<dbReference type="Proteomes" id="UP001515943">
    <property type="component" value="Unassembled WGS sequence"/>
</dbReference>
<keyword evidence="3" id="KW-0378">Hydrolase</keyword>
<dbReference type="EMBL" id="VSRL01000394">
    <property type="protein sequence ID" value="NKE63664.1"/>
    <property type="molecule type" value="Genomic_DNA"/>
</dbReference>
<evidence type="ECO:0000259" key="2">
    <source>
        <dbReference type="Pfam" id="PF00561"/>
    </source>
</evidence>
<feature type="signal peptide" evidence="1">
    <location>
        <begin position="1"/>
        <end position="22"/>
    </location>
</feature>
<dbReference type="InterPro" id="IPR000073">
    <property type="entry name" value="AB_hydrolase_1"/>
</dbReference>
<dbReference type="RefSeq" id="WP_167980239.1">
    <property type="nucleotide sequence ID" value="NZ_VSRL01000394.1"/>
</dbReference>
<dbReference type="Pfam" id="PF00561">
    <property type="entry name" value="Abhydrolase_1"/>
    <property type="match status" value="1"/>
</dbReference>
<dbReference type="Gene3D" id="3.40.50.1820">
    <property type="entry name" value="alpha/beta hydrolase"/>
    <property type="match status" value="1"/>
</dbReference>
<sequence length="460" mass="50416">MGRRVLALVLLLLISVAGTSHATTTEPGRHTYTGVINGAGYRVETPERWNGTLVLFSHGYIPEGSPWPQGIPLANRVETEQWLLDHGYALAGSEYQGRFGMVIDKALDDQIALLDWFHSTIGRPRHTISSGFSMGGGIATRLAERHPDRFDGVLALGSNQDVPATLNRGLDVTFAVRTLLTDDQRLELVKASDPAHSVQVLQRGVQQALTTSEGRAKLALIGAIGGLPLWATAHERPPADPVEAIRQQAWWTEAAYVAGLGPTGRVDVERRAGGNPSHNIGVDYARQLERSGLRDFVEQAYRVAGADLRADLRRLADAPRIAPDPKAVAWMYRYGVSAGSTPTPVVTLHGIAEGIITSDARWYGEQVRRHGHPERLRQLYVDRGDHGAFSAADEILALQGLSTKITTGRWPDLRTGTLNARAATFTQQQQTVFDIYTFTDKVMPPAFTDQQPPRQLRPSR</sequence>
<dbReference type="GO" id="GO:0016787">
    <property type="term" value="F:hydrolase activity"/>
    <property type="evidence" value="ECO:0007669"/>
    <property type="project" value="UniProtKB-KW"/>
</dbReference>
<name>A0ABX1FXU8_9PSEU</name>
<keyword evidence="4" id="KW-1185">Reference proteome</keyword>
<gene>
    <name evidence="3" type="ORF">FXN61_45900</name>
</gene>